<dbReference type="Proteomes" id="UP000076925">
    <property type="component" value="Unassembled WGS sequence"/>
</dbReference>
<accession>A0A139WPZ3</accession>
<evidence type="ECO:0000256" key="1">
    <source>
        <dbReference type="SAM" id="MobiDB-lite"/>
    </source>
</evidence>
<comment type="caution">
    <text evidence="2">The sequence shown here is derived from an EMBL/GenBank/DDBJ whole genome shotgun (WGS) entry which is preliminary data.</text>
</comment>
<evidence type="ECO:0000313" key="2">
    <source>
        <dbReference type="EMBL" id="KYC34502.1"/>
    </source>
</evidence>
<name>A0A139WPZ3_9CYAN</name>
<dbReference type="AlphaFoldDB" id="A0A139WPZ3"/>
<reference evidence="2 3" key="1">
    <citation type="journal article" date="2013" name="Genome Biol. Evol.">
        <title>Genomes of Stigonematalean cyanobacteria (subsection V) and the evolution of oxygenic photosynthesis from prokaryotes to plastids.</title>
        <authorList>
            <person name="Dagan T."/>
            <person name="Roettger M."/>
            <person name="Stucken K."/>
            <person name="Landan G."/>
            <person name="Koch R."/>
            <person name="Major P."/>
            <person name="Gould S.B."/>
            <person name="Goremykin V.V."/>
            <person name="Rippka R."/>
            <person name="Tandeau de Marsac N."/>
            <person name="Gugger M."/>
            <person name="Lockhart P.J."/>
            <person name="Allen J.F."/>
            <person name="Brune I."/>
            <person name="Maus I."/>
            <person name="Puhler A."/>
            <person name="Martin W.F."/>
        </authorList>
    </citation>
    <scope>NUCLEOTIDE SEQUENCE [LARGE SCALE GENOMIC DNA]</scope>
    <source>
        <strain evidence="2 3">PCC 7110</strain>
    </source>
</reference>
<organism evidence="2 3">
    <name type="scientific">Scytonema hofmannii PCC 7110</name>
    <dbReference type="NCBI Taxonomy" id="128403"/>
    <lineage>
        <taxon>Bacteria</taxon>
        <taxon>Bacillati</taxon>
        <taxon>Cyanobacteriota</taxon>
        <taxon>Cyanophyceae</taxon>
        <taxon>Nostocales</taxon>
        <taxon>Scytonemataceae</taxon>
        <taxon>Scytonema</taxon>
    </lineage>
</organism>
<gene>
    <name evidence="2" type="ORF">WA1_50705</name>
</gene>
<evidence type="ECO:0000313" key="3">
    <source>
        <dbReference type="Proteomes" id="UP000076925"/>
    </source>
</evidence>
<dbReference type="EMBL" id="ANNX02000078">
    <property type="protein sequence ID" value="KYC34502.1"/>
    <property type="molecule type" value="Genomic_DNA"/>
</dbReference>
<feature type="region of interest" description="Disordered" evidence="1">
    <location>
        <begin position="47"/>
        <end position="69"/>
    </location>
</feature>
<dbReference type="RefSeq" id="WP_017740743.1">
    <property type="nucleotide sequence ID" value="NZ_KQ976356.1"/>
</dbReference>
<feature type="compositionally biased region" description="Polar residues" evidence="1">
    <location>
        <begin position="50"/>
        <end position="69"/>
    </location>
</feature>
<sequence>MSTFESLKKELEELRNQGHCTHPLVESMVEQYSQKVDEADRLFRQKQAFEASQRNSQNPASHQNLTVYI</sequence>
<proteinExistence type="predicted"/>
<keyword evidence="3" id="KW-1185">Reference proteome</keyword>
<protein>
    <submittedName>
        <fullName evidence="2">Uncharacterized protein</fullName>
    </submittedName>
</protein>